<dbReference type="GO" id="GO:0016020">
    <property type="term" value="C:membrane"/>
    <property type="evidence" value="ECO:0007669"/>
    <property type="project" value="UniProtKB-SubCell"/>
</dbReference>
<keyword evidence="11" id="KW-1185">Reference proteome</keyword>
<proteinExistence type="inferred from homology"/>
<dbReference type="PROSITE" id="PS50866">
    <property type="entry name" value="GOLD"/>
    <property type="match status" value="1"/>
</dbReference>
<dbReference type="OMA" id="DVFEACF"/>
<sequence length="197" mass="22816">MLAAHTNGFAFDLAGKKSRCFSEEIPTGVEIKIQYVALPGYAQYVDVKLTDPQNKVIWSEHAQDRATFSDTILVGGDYALCFYSRMVPGASYEEGMKRTINLEFLSGTETQDYGSLATREHLKPLELNLRVMEDVVRSLHNDYTYFKEREEEMRDTNEHMNSKVMYMTLGVMLAIVAFSLWQVRHLKSYFRRKRMID</sequence>
<dbReference type="PANTHER" id="PTHR22811">
    <property type="entry name" value="TRANSMEMBRANE EMP24 DOMAIN-CONTAINING PROTEIN"/>
    <property type="match status" value="1"/>
</dbReference>
<feature type="transmembrane region" description="Helical" evidence="8">
    <location>
        <begin position="164"/>
        <end position="183"/>
    </location>
</feature>
<dbReference type="OrthoDB" id="759142at2759"/>
<feature type="domain" description="GOLD" evidence="9">
    <location>
        <begin position="18"/>
        <end position="131"/>
    </location>
</feature>
<protein>
    <submittedName>
        <fullName evidence="10">COP-coated vesicle membrane protein gp25L, putative</fullName>
    </submittedName>
</protein>
<evidence type="ECO:0000256" key="6">
    <source>
        <dbReference type="ARBA" id="ARBA00023136"/>
    </source>
</evidence>
<evidence type="ECO:0000256" key="4">
    <source>
        <dbReference type="ARBA" id="ARBA00022729"/>
    </source>
</evidence>
<dbReference type="Proteomes" id="UP000051952">
    <property type="component" value="Unassembled WGS sequence"/>
</dbReference>
<dbReference type="InterPro" id="IPR009038">
    <property type="entry name" value="GOLD_dom"/>
</dbReference>
<organism evidence="10 11">
    <name type="scientific">Bodo saltans</name>
    <name type="common">Flagellated protozoan</name>
    <dbReference type="NCBI Taxonomy" id="75058"/>
    <lineage>
        <taxon>Eukaryota</taxon>
        <taxon>Discoba</taxon>
        <taxon>Euglenozoa</taxon>
        <taxon>Kinetoplastea</taxon>
        <taxon>Metakinetoplastina</taxon>
        <taxon>Eubodonida</taxon>
        <taxon>Bodonidae</taxon>
        <taxon>Bodo</taxon>
    </lineage>
</organism>
<comment type="similarity">
    <text evidence="2 7">Belongs to the EMP24/GP25L family.</text>
</comment>
<dbReference type="AlphaFoldDB" id="A0A0S4IQL9"/>
<evidence type="ECO:0000256" key="3">
    <source>
        <dbReference type="ARBA" id="ARBA00022692"/>
    </source>
</evidence>
<dbReference type="EMBL" id="CYKH01000289">
    <property type="protein sequence ID" value="CUF29445.1"/>
    <property type="molecule type" value="Genomic_DNA"/>
</dbReference>
<evidence type="ECO:0000256" key="2">
    <source>
        <dbReference type="ARBA" id="ARBA00007104"/>
    </source>
</evidence>
<keyword evidence="5 8" id="KW-1133">Transmembrane helix</keyword>
<keyword evidence="6 8" id="KW-0472">Membrane</keyword>
<dbReference type="InterPro" id="IPR015720">
    <property type="entry name" value="Emp24-like"/>
</dbReference>
<evidence type="ECO:0000256" key="1">
    <source>
        <dbReference type="ARBA" id="ARBA00004479"/>
    </source>
</evidence>
<evidence type="ECO:0000256" key="7">
    <source>
        <dbReference type="RuleBase" id="RU003827"/>
    </source>
</evidence>
<dbReference type="VEuPathDB" id="TriTrypDB:BSAL_61125"/>
<evidence type="ECO:0000259" key="9">
    <source>
        <dbReference type="PROSITE" id="PS50866"/>
    </source>
</evidence>
<evidence type="ECO:0000256" key="5">
    <source>
        <dbReference type="ARBA" id="ARBA00022989"/>
    </source>
</evidence>
<gene>
    <name evidence="10" type="ORF">BSAL_61125</name>
</gene>
<name>A0A0S4IQL9_BODSA</name>
<evidence type="ECO:0000313" key="11">
    <source>
        <dbReference type="Proteomes" id="UP000051952"/>
    </source>
</evidence>
<comment type="subcellular location">
    <subcellularLocation>
        <location evidence="1 7">Membrane</location>
        <topology evidence="1 7">Single-pass type I membrane protein</topology>
    </subcellularLocation>
</comment>
<keyword evidence="3 7" id="KW-0812">Transmembrane</keyword>
<dbReference type="SMART" id="SM01190">
    <property type="entry name" value="EMP24_GP25L"/>
    <property type="match status" value="1"/>
</dbReference>
<accession>A0A0S4IQL9</accession>
<evidence type="ECO:0000256" key="8">
    <source>
        <dbReference type="SAM" id="Phobius"/>
    </source>
</evidence>
<reference evidence="11" key="1">
    <citation type="submission" date="2015-09" db="EMBL/GenBank/DDBJ databases">
        <authorList>
            <consortium name="Pathogen Informatics"/>
        </authorList>
    </citation>
    <scope>NUCLEOTIDE SEQUENCE [LARGE SCALE GENOMIC DNA]</scope>
    <source>
        <strain evidence="11">Lake Konstanz</strain>
    </source>
</reference>
<keyword evidence="4" id="KW-0732">Signal</keyword>
<evidence type="ECO:0000313" key="10">
    <source>
        <dbReference type="EMBL" id="CUF29445.1"/>
    </source>
</evidence>
<dbReference type="Pfam" id="PF01105">
    <property type="entry name" value="EMP24_GP25L"/>
    <property type="match status" value="1"/>
</dbReference>